<reference evidence="1 2" key="1">
    <citation type="journal article" date="2019" name="Arch. Virol.">
        <title>A novel jumbo Tenacibaculum maritimum lytic phage with head-fiber-like appendages.</title>
        <authorList>
            <person name="Kawato Y."/>
            <person name="Istiqomah I."/>
            <person name="Gaafar A.Y."/>
            <person name="Hanaoka M."/>
            <person name="Ishimaru K."/>
            <person name="Yasuike M."/>
            <person name="Nishiki I."/>
            <person name="Nakamura Y."/>
            <person name="Fujiwara A."/>
            <person name="Nakai T."/>
        </authorList>
    </citation>
    <scope>NUCLEOTIDE SEQUENCE [LARGE SCALE GENOMIC DNA]</scope>
    <source>
        <strain evidence="1 2">PTm1</strain>
    </source>
</reference>
<dbReference type="RefSeq" id="YP_009873948.1">
    <property type="nucleotide sequence ID" value="NC_049340.1"/>
</dbReference>
<dbReference type="Proteomes" id="UP000422648">
    <property type="component" value="Segment"/>
</dbReference>
<dbReference type="GeneID" id="55803069"/>
<keyword evidence="2" id="KW-1185">Reference proteome</keyword>
<dbReference type="EMBL" id="AP019524">
    <property type="protein sequence ID" value="BBI90656.1"/>
    <property type="molecule type" value="Genomic_DNA"/>
</dbReference>
<evidence type="ECO:0000313" key="2">
    <source>
        <dbReference type="Proteomes" id="UP000422648"/>
    </source>
</evidence>
<name>A0A5S9HXX7_9CAUD</name>
<sequence>MTECKNHGQNTYIPELTSKPCCSNCFREIKEEVKEIVKDVTSIKETEQEYLVLKNNEIVKSFNKYADDFAFTNARNFMNTIT</sequence>
<organism evidence="1 2">
    <name type="scientific">Tenacibaculum phage PTm1</name>
    <dbReference type="NCBI Taxonomy" id="2547425"/>
    <lineage>
        <taxon>Viruses</taxon>
        <taxon>Duplodnaviria</taxon>
        <taxon>Heunggongvirae</taxon>
        <taxon>Uroviricota</taxon>
        <taxon>Caudoviricetes</taxon>
        <taxon>Shirahamavirus</taxon>
        <taxon>Shirahamavirus PTm1</taxon>
    </lineage>
</organism>
<dbReference type="KEGG" id="vg:55803069"/>
<protein>
    <submittedName>
        <fullName evidence="1">Uncharacterized protein</fullName>
    </submittedName>
</protein>
<evidence type="ECO:0000313" key="1">
    <source>
        <dbReference type="EMBL" id="BBI90656.1"/>
    </source>
</evidence>
<proteinExistence type="predicted"/>
<accession>A0A5S9HXX7</accession>